<feature type="region of interest" description="Disordered" evidence="2">
    <location>
        <begin position="1030"/>
        <end position="1050"/>
    </location>
</feature>
<feature type="compositionally biased region" description="Polar residues" evidence="2">
    <location>
        <begin position="582"/>
        <end position="600"/>
    </location>
</feature>
<organism evidence="3 4">
    <name type="scientific">Babesia bigemina</name>
    <dbReference type="NCBI Taxonomy" id="5866"/>
    <lineage>
        <taxon>Eukaryota</taxon>
        <taxon>Sar</taxon>
        <taxon>Alveolata</taxon>
        <taxon>Apicomplexa</taxon>
        <taxon>Aconoidasida</taxon>
        <taxon>Piroplasmida</taxon>
        <taxon>Babesiidae</taxon>
        <taxon>Babesia</taxon>
    </lineage>
</organism>
<feature type="region of interest" description="Disordered" evidence="2">
    <location>
        <begin position="380"/>
        <end position="600"/>
    </location>
</feature>
<feature type="compositionally biased region" description="Low complexity" evidence="2">
    <location>
        <begin position="531"/>
        <end position="550"/>
    </location>
</feature>
<protein>
    <submittedName>
        <fullName evidence="3">Ribosome-binding protein 1</fullName>
    </submittedName>
</protein>
<proteinExistence type="predicted"/>
<dbReference type="STRING" id="5866.A0A061DAZ4"/>
<feature type="compositionally biased region" description="Basic and acidic residues" evidence="2">
    <location>
        <begin position="514"/>
        <end position="530"/>
    </location>
</feature>
<feature type="compositionally biased region" description="Acidic residues" evidence="2">
    <location>
        <begin position="399"/>
        <end position="428"/>
    </location>
</feature>
<dbReference type="EMBL" id="LK391708">
    <property type="protein sequence ID" value="CDR94890.1"/>
    <property type="molecule type" value="Genomic_DNA"/>
</dbReference>
<gene>
    <name evidence="3" type="ORF">BBBOND_0200470</name>
</gene>
<dbReference type="VEuPathDB" id="PiroplasmaDB:BBBOND_0200470"/>
<feature type="compositionally biased region" description="Polar residues" evidence="2">
    <location>
        <begin position="458"/>
        <end position="493"/>
    </location>
</feature>
<dbReference type="RefSeq" id="XP_012767076.1">
    <property type="nucleotide sequence ID" value="XM_012911622.1"/>
</dbReference>
<feature type="coiled-coil region" evidence="1">
    <location>
        <begin position="762"/>
        <end position="824"/>
    </location>
</feature>
<evidence type="ECO:0000256" key="1">
    <source>
        <dbReference type="SAM" id="Coils"/>
    </source>
</evidence>
<evidence type="ECO:0000313" key="3">
    <source>
        <dbReference type="EMBL" id="CDR94890.1"/>
    </source>
</evidence>
<evidence type="ECO:0000313" key="4">
    <source>
        <dbReference type="Proteomes" id="UP000033188"/>
    </source>
</evidence>
<dbReference type="GeneID" id="24563431"/>
<feature type="coiled-coil region" evidence="1">
    <location>
        <begin position="938"/>
        <end position="1001"/>
    </location>
</feature>
<keyword evidence="1" id="KW-0175">Coiled coil</keyword>
<dbReference type="Proteomes" id="UP000033188">
    <property type="component" value="Chromosome 2"/>
</dbReference>
<feature type="region of interest" description="Disordered" evidence="2">
    <location>
        <begin position="1067"/>
        <end position="1096"/>
    </location>
</feature>
<feature type="compositionally biased region" description="Basic and acidic residues" evidence="2">
    <location>
        <begin position="1030"/>
        <end position="1049"/>
    </location>
</feature>
<evidence type="ECO:0000256" key="2">
    <source>
        <dbReference type="SAM" id="MobiDB-lite"/>
    </source>
</evidence>
<feature type="compositionally biased region" description="Low complexity" evidence="2">
    <location>
        <begin position="865"/>
        <end position="881"/>
    </location>
</feature>
<sequence>MAAKGNIPEFRTLKECLQFLEWLKNDGGMQGQVASRLVRLLKSRYKDAKQSDIESALSRFVGHVSNFHKKLCTFPRSYYNGHNSATRVLKSLLACIPKFLAVMYFLRYQVDDKFSAVGGGKWANLYPGWFQWFKVRGGELDAYLHDTSNENKYGVIPGGFDTSEVKRGGEYAQGFLMSDDLKSICEKHGRGFNVFLDVFVTSVFGDHGSDIPNVANALRLVEDFCKIFEDTENENAFRMDLESRGKCIDWPDLKGHCATLKKSLGKIYKEGAFSFTGYGREYTYLNKNNIDRKMAKWLKKHLHDVRSKLSRIVSQPDVNKFATTSLFPYGFTFYDNDFKNKGNPYPSLRGDWDAAIRELMRHNDGLEKLKTILDGNECLNRKKDKKPESKLKPGTQSEPEPEPEPEPELESSSESEDDLDSESEDENSSEPTNEITRIEAAKPVVTKAEDAKAETRMLSATQGKKSEGAQNQGKKAEGAQNQGKKAEGAQNQGKKAEGGQNQNGQSEGTAPSKEVGKTSEAHTSTAKEDLGPPGSKGDQGSQGSSDPLSQADSTATNRAPSMSDSTADRHGGGGLGGDGTENRQGPQAEKTTSPVPQCSNGKISSSYLGGGNICFSMSDITDENIWDAQRQGMLENEYKALQEQQLQRQSRAHRLKHFPQLSRPDPSPYPQSTGLRYDNERQSIDFRRNVGQGEDGIQSDIYADGVAMDETYFDPQLTHNNADKIRLDGSEKLDHSGLKRQLDEEQRRQDAEDQWGKYYKRRDEVRAEMQKQGEVIKRYETEAENKYKSEARTQEIIERIRKQNDKKMEAAQNLDKKYEQTTQEIWKTQLQRNVEHIINSIDDPDAQNRLQQKRLRQQKISEHQTISAYPPTSTPSTLPSQPSRPDPGLTPQPTGGRNSNGRGYYELGEWRPRHEVSSATNMLPSDFIAFAIPDTSSKQLEEEKQKRAKSDKQRLKLKRRTEEMKFSDKQHDAWQKEVVKLGEANKKWKRQQKDVERLEQLYNYGKRQQEKRKAKETKMENLLGWAEEQNKMNEEAERKNQEAYEERQRQLQQLQSDYAPLLSGTPVADLRDFIPDGEAVPDESYREMQKEEERRAVEHKAYENSFHLQHAQGRDRLNTFLLENNERIEPNLASIDGVPQAVVESQTNDIRRIIDMDFAVHMSEGLDGGEIKDESQNTGEQEHQRNVQLAEYDKTVELQRDMQQQWEKYSQDQSIKTKRLQQEHIQEVQRTLDAIKHFKDVEYQKQRAAAESLSGQPIISKSISSLPKMPNYANKPTFSMATGAPIRNPNPHSISIPTAMFLAEPQPTRGLYIDVPDRPPPKFDDPEFFIEVAKHTLPDNHLDFDLDFDDDSTHIRNDTPPDLVDPSFPAISFNIPPPGPEQYLPPSENPKINTVEFKDTCAPAWITHKITPSSPYIPETELFPSQAPRTVRDMLQWLAGLQNRKHHDTLEKCIEKAFTAPHSDASQLALSVNHANIRPTDVFDILQLTAMFARSVLAAIAPNWKASVSLKTVKPKSSEEPDCCALLCQLRDYAYACHYQLQFLKAQCSRGKIHGGWQDCKYGSDITASKSPLQAFLTDNWDSDFETHPFDPCNPCLKSRVRMGFRKDDLPEESENGITLSSILTPSCGGEDPLLTLCSYLNCITRRTPRTTGELVSFFHNFGNELYGYASESLSSLGNSLSTPHDHCPDWDHLKNSDLQAVSGIRGSESLKSNSNHDNEHPRTLSTLVGCGSDSATCHPRCSPITYRAYALYSQSFAHTYLSWAVYLPDRLWESLQKLHYDLKKHVSIKCSSLHLCSTAPPLLYTHGFTPPEVGLQPPFTCQQIISKLEEIVNGKPIASLMTAMDAFLYGIREPFIFTLVSLCYAPLRYFVCVFLGLINTLHICGCNHFTNSSPTRCLLRPAGDAGVFTTLQMP</sequence>
<feature type="region of interest" description="Disordered" evidence="2">
    <location>
        <begin position="656"/>
        <end position="676"/>
    </location>
</feature>
<accession>A0A061DAZ4</accession>
<dbReference type="OrthoDB" id="10044771at2759"/>
<feature type="region of interest" description="Disordered" evidence="2">
    <location>
        <begin position="854"/>
        <end position="905"/>
    </location>
</feature>
<feature type="compositionally biased region" description="Basic and acidic residues" evidence="2">
    <location>
        <begin position="1083"/>
        <end position="1096"/>
    </location>
</feature>
<feature type="region of interest" description="Disordered" evidence="2">
    <location>
        <begin position="728"/>
        <end position="751"/>
    </location>
</feature>
<feature type="compositionally biased region" description="Basic and acidic residues" evidence="2">
    <location>
        <begin position="380"/>
        <end position="391"/>
    </location>
</feature>
<feature type="compositionally biased region" description="Polar residues" evidence="2">
    <location>
        <begin position="551"/>
        <end position="565"/>
    </location>
</feature>
<feature type="compositionally biased region" description="Polar residues" evidence="2">
    <location>
        <begin position="891"/>
        <end position="901"/>
    </location>
</feature>
<reference evidence="4" key="1">
    <citation type="submission" date="2014-06" db="EMBL/GenBank/DDBJ databases">
        <authorList>
            <person name="Aslett M."/>
            <person name="De Silva N."/>
        </authorList>
    </citation>
    <scope>NUCLEOTIDE SEQUENCE [LARGE SCALE GENOMIC DNA]</scope>
    <source>
        <strain evidence="4">Bond</strain>
    </source>
</reference>
<keyword evidence="4" id="KW-1185">Reference proteome</keyword>
<dbReference type="KEGG" id="bbig:BBBOND_0200470"/>
<name>A0A061DAZ4_BABBI</name>